<keyword evidence="2" id="KW-0812">Transmembrane</keyword>
<gene>
    <name evidence="3" type="ORF">EFA69_06215</name>
</gene>
<reference evidence="3 4" key="1">
    <citation type="submission" date="2018-11" db="EMBL/GenBank/DDBJ databases">
        <title>Rufibacter latericius sp. nov., isolated from water in Baiyang Lake.</title>
        <authorList>
            <person name="Yang Y."/>
        </authorList>
    </citation>
    <scope>NUCLEOTIDE SEQUENCE [LARGE SCALE GENOMIC DNA]</scope>
    <source>
        <strain evidence="3 4">MCC P1</strain>
    </source>
</reference>
<evidence type="ECO:0000313" key="3">
    <source>
        <dbReference type="EMBL" id="RNI31792.1"/>
    </source>
</evidence>
<feature type="compositionally biased region" description="Low complexity" evidence="1">
    <location>
        <begin position="237"/>
        <end position="248"/>
    </location>
</feature>
<dbReference type="AlphaFoldDB" id="A0A3M9N1W5"/>
<evidence type="ECO:0000313" key="4">
    <source>
        <dbReference type="Proteomes" id="UP000271010"/>
    </source>
</evidence>
<sequence>MSNIKDLNTSFKTMRTISLACIIGFVVVAVSAGYGFYKVTQDAGRRVYVVTNSGSAAALAVQEDTHTPFEARNMVKGFMKTMFGHDQYTFKQNLDAALPLIEGSGGRRIFENFNRGQVLQNYQRYSARSVLDVDSIYLDMKTRPYSGRVYTKQRIFIGDQQRQSLPMAAKFNLVETDRSDENPYGLLITNFDYIAYNPPVSREEKEFLQQQEAERQRRLRDAAAGAGVAPPPGYSTPAPADGSPAAPGAVPPSQ</sequence>
<keyword evidence="4" id="KW-1185">Reference proteome</keyword>
<proteinExistence type="predicted"/>
<accession>A0A3M9N1W5</accession>
<organism evidence="3 4">
    <name type="scientific">Rufibacter immobilis</name>
    <dbReference type="NCBI Taxonomy" id="1348778"/>
    <lineage>
        <taxon>Bacteria</taxon>
        <taxon>Pseudomonadati</taxon>
        <taxon>Bacteroidota</taxon>
        <taxon>Cytophagia</taxon>
        <taxon>Cytophagales</taxon>
        <taxon>Hymenobacteraceae</taxon>
        <taxon>Rufibacter</taxon>
    </lineage>
</organism>
<feature type="region of interest" description="Disordered" evidence="1">
    <location>
        <begin position="207"/>
        <end position="254"/>
    </location>
</feature>
<name>A0A3M9N1W5_9BACT</name>
<keyword evidence="2" id="KW-1133">Transmembrane helix</keyword>
<comment type="caution">
    <text evidence="3">The sequence shown here is derived from an EMBL/GenBank/DDBJ whole genome shotgun (WGS) entry which is preliminary data.</text>
</comment>
<dbReference type="Proteomes" id="UP000271010">
    <property type="component" value="Unassembled WGS sequence"/>
</dbReference>
<feature type="transmembrane region" description="Helical" evidence="2">
    <location>
        <begin position="17"/>
        <end position="37"/>
    </location>
</feature>
<dbReference type="EMBL" id="RJJE01000004">
    <property type="protein sequence ID" value="RNI31792.1"/>
    <property type="molecule type" value="Genomic_DNA"/>
</dbReference>
<protein>
    <submittedName>
        <fullName evidence="3">Conjugal transfer protein TraK</fullName>
    </submittedName>
</protein>
<evidence type="ECO:0000256" key="2">
    <source>
        <dbReference type="SAM" id="Phobius"/>
    </source>
</evidence>
<feature type="compositionally biased region" description="Basic and acidic residues" evidence="1">
    <location>
        <begin position="207"/>
        <end position="221"/>
    </location>
</feature>
<keyword evidence="2" id="KW-0472">Membrane</keyword>
<evidence type="ECO:0000256" key="1">
    <source>
        <dbReference type="SAM" id="MobiDB-lite"/>
    </source>
</evidence>